<dbReference type="InterPro" id="IPR058163">
    <property type="entry name" value="LysR-type_TF_proteobact-type"/>
</dbReference>
<evidence type="ECO:0000256" key="4">
    <source>
        <dbReference type="ARBA" id="ARBA00023163"/>
    </source>
</evidence>
<dbReference type="FunFam" id="3.40.190.10:FF:000017">
    <property type="entry name" value="Glycine cleavage system transcriptional activator"/>
    <property type="match status" value="1"/>
</dbReference>
<evidence type="ECO:0000313" key="7">
    <source>
        <dbReference type="Proteomes" id="UP000054911"/>
    </source>
</evidence>
<dbReference type="Gene3D" id="1.10.10.10">
    <property type="entry name" value="Winged helix-like DNA-binding domain superfamily/Winged helix DNA-binding domain"/>
    <property type="match status" value="1"/>
</dbReference>
<evidence type="ECO:0000256" key="2">
    <source>
        <dbReference type="ARBA" id="ARBA00023015"/>
    </source>
</evidence>
<gene>
    <name evidence="6" type="ORF">AWB80_05479</name>
</gene>
<dbReference type="InterPro" id="IPR000847">
    <property type="entry name" value="LysR_HTH_N"/>
</dbReference>
<evidence type="ECO:0000259" key="5">
    <source>
        <dbReference type="PROSITE" id="PS50931"/>
    </source>
</evidence>
<sequence>MQTPRPSLNALRAFEAVARLRSMTLAAQELCVTHGAISRQVKALEDTLGLTLLVRSAQSSDPTPEGRRLAEGLTTAFNLIDASIEQLKPEPLTLSCSATIMMNWLIPRIAGFHRRYPQTELKFNMNYDQIDFVRDKISVAIRASTIEPPKDALTRTLIDEWIGPVCSPDYAQSIGLATPADLARAKLLSARTRPEAWADWYRATSIAPVAGASTDAYEHFYLLIQAAVCGLGVALVPQMLVMNDLVSGKLVAPFGFAPGPRQLVLWVAPHLRAHADVAQLERWLIEEMNESLKEMTAFPRVREDAALRT</sequence>
<evidence type="ECO:0000256" key="1">
    <source>
        <dbReference type="ARBA" id="ARBA00009437"/>
    </source>
</evidence>
<evidence type="ECO:0000256" key="3">
    <source>
        <dbReference type="ARBA" id="ARBA00023125"/>
    </source>
</evidence>
<dbReference type="GO" id="GO:0043565">
    <property type="term" value="F:sequence-specific DNA binding"/>
    <property type="evidence" value="ECO:0007669"/>
    <property type="project" value="TreeGrafter"/>
</dbReference>
<feature type="domain" description="HTH lysR-type" evidence="5">
    <location>
        <begin position="6"/>
        <end position="63"/>
    </location>
</feature>
<protein>
    <submittedName>
        <fullName evidence="6">DNA-binding transcriptional activator GcvA</fullName>
    </submittedName>
</protein>
<keyword evidence="2" id="KW-0805">Transcription regulation</keyword>
<keyword evidence="7" id="KW-1185">Reference proteome</keyword>
<name>A0A158CM86_9BURK</name>
<accession>A0A158CM86</accession>
<dbReference type="InterPro" id="IPR005119">
    <property type="entry name" value="LysR_subst-bd"/>
</dbReference>
<dbReference type="Proteomes" id="UP000054911">
    <property type="component" value="Unassembled WGS sequence"/>
</dbReference>
<dbReference type="RefSeq" id="WP_061177834.1">
    <property type="nucleotide sequence ID" value="NZ_FCOE02000023.1"/>
</dbReference>
<dbReference type="STRING" id="1777141.AWB80_05479"/>
<dbReference type="GO" id="GO:0006351">
    <property type="term" value="P:DNA-templated transcription"/>
    <property type="evidence" value="ECO:0007669"/>
    <property type="project" value="TreeGrafter"/>
</dbReference>
<dbReference type="InterPro" id="IPR036390">
    <property type="entry name" value="WH_DNA-bd_sf"/>
</dbReference>
<organism evidence="6 7">
    <name type="scientific">Caballeronia pedi</name>
    <dbReference type="NCBI Taxonomy" id="1777141"/>
    <lineage>
        <taxon>Bacteria</taxon>
        <taxon>Pseudomonadati</taxon>
        <taxon>Pseudomonadota</taxon>
        <taxon>Betaproteobacteria</taxon>
        <taxon>Burkholderiales</taxon>
        <taxon>Burkholderiaceae</taxon>
        <taxon>Caballeronia</taxon>
    </lineage>
</organism>
<dbReference type="Gene3D" id="3.40.190.10">
    <property type="entry name" value="Periplasmic binding protein-like II"/>
    <property type="match status" value="2"/>
</dbReference>
<comment type="caution">
    <text evidence="6">The sequence shown here is derived from an EMBL/GenBank/DDBJ whole genome shotgun (WGS) entry which is preliminary data.</text>
</comment>
<evidence type="ECO:0000313" key="6">
    <source>
        <dbReference type="EMBL" id="SAK83379.1"/>
    </source>
</evidence>
<comment type="similarity">
    <text evidence="1">Belongs to the LysR transcriptional regulatory family.</text>
</comment>
<keyword evidence="4" id="KW-0804">Transcription</keyword>
<dbReference type="SUPFAM" id="SSF53850">
    <property type="entry name" value="Periplasmic binding protein-like II"/>
    <property type="match status" value="1"/>
</dbReference>
<reference evidence="6" key="1">
    <citation type="submission" date="2016-01" db="EMBL/GenBank/DDBJ databases">
        <authorList>
            <person name="Peeters C."/>
        </authorList>
    </citation>
    <scope>NUCLEOTIDE SEQUENCE [LARGE SCALE GENOMIC DNA]</scope>
    <source>
        <strain evidence="6">LMG 29323</strain>
    </source>
</reference>
<dbReference type="Pfam" id="PF00126">
    <property type="entry name" value="HTH_1"/>
    <property type="match status" value="1"/>
</dbReference>
<keyword evidence="3 6" id="KW-0238">DNA-binding</keyword>
<dbReference type="AlphaFoldDB" id="A0A158CM86"/>
<dbReference type="EMBL" id="FCOE02000023">
    <property type="protein sequence ID" value="SAK83379.1"/>
    <property type="molecule type" value="Genomic_DNA"/>
</dbReference>
<dbReference type="PANTHER" id="PTHR30537:SF74">
    <property type="entry name" value="HTH-TYPE TRANSCRIPTIONAL REGULATOR TRPI"/>
    <property type="match status" value="1"/>
</dbReference>
<proteinExistence type="inferred from homology"/>
<dbReference type="Pfam" id="PF03466">
    <property type="entry name" value="LysR_substrate"/>
    <property type="match status" value="1"/>
</dbReference>
<dbReference type="GO" id="GO:0003700">
    <property type="term" value="F:DNA-binding transcription factor activity"/>
    <property type="evidence" value="ECO:0007669"/>
    <property type="project" value="InterPro"/>
</dbReference>
<dbReference type="InterPro" id="IPR036388">
    <property type="entry name" value="WH-like_DNA-bd_sf"/>
</dbReference>
<dbReference type="PRINTS" id="PR00039">
    <property type="entry name" value="HTHLYSR"/>
</dbReference>
<dbReference type="SUPFAM" id="SSF46785">
    <property type="entry name" value="Winged helix' DNA-binding domain"/>
    <property type="match status" value="1"/>
</dbReference>
<dbReference type="PANTHER" id="PTHR30537">
    <property type="entry name" value="HTH-TYPE TRANSCRIPTIONAL REGULATOR"/>
    <property type="match status" value="1"/>
</dbReference>
<dbReference type="OrthoDB" id="5526340at2"/>
<dbReference type="PROSITE" id="PS50931">
    <property type="entry name" value="HTH_LYSR"/>
    <property type="match status" value="1"/>
</dbReference>